<dbReference type="Proteomes" id="UP000824969">
    <property type="component" value="Chromosome"/>
</dbReference>
<gene>
    <name evidence="1" type="ORF">MchiMG62_19760</name>
</gene>
<evidence type="ECO:0000313" key="2">
    <source>
        <dbReference type="Proteomes" id="UP000824969"/>
    </source>
</evidence>
<name>A0ABM7H812_9EURY</name>
<keyword evidence="2" id="KW-1185">Reference proteome</keyword>
<accession>A0ABM7H812</accession>
<organism evidence="1 2">
    <name type="scientific">Methanoculleus chikugoensis</name>
    <dbReference type="NCBI Taxonomy" id="118126"/>
    <lineage>
        <taxon>Archaea</taxon>
        <taxon>Methanobacteriati</taxon>
        <taxon>Methanobacteriota</taxon>
        <taxon>Stenosarchaea group</taxon>
        <taxon>Methanomicrobia</taxon>
        <taxon>Methanomicrobiales</taxon>
        <taxon>Methanomicrobiaceae</taxon>
        <taxon>Methanoculleus</taxon>
    </lineage>
</organism>
<dbReference type="EMBL" id="AP019781">
    <property type="protein sequence ID" value="BBL68795.1"/>
    <property type="molecule type" value="Genomic_DNA"/>
</dbReference>
<evidence type="ECO:0000313" key="1">
    <source>
        <dbReference type="EMBL" id="BBL68795.1"/>
    </source>
</evidence>
<sequence>MPGLKPVSGETVVNVHLKNIYESGELTRDATVRKYLTVQIEGDREVSRTLWCYAPSSLKNPLGFLKLRLPLAGHASLIAPGGAQTQVLRTFLHLTPSRPFHSRTSLA</sequence>
<proteinExistence type="predicted"/>
<reference evidence="1 2" key="1">
    <citation type="submission" date="2019-06" db="EMBL/GenBank/DDBJ databases">
        <title>Complete genome sequence of Methanoculleus chikugoensis strain MG62.</title>
        <authorList>
            <person name="Asakawa S."/>
            <person name="Dianou D."/>
        </authorList>
    </citation>
    <scope>NUCLEOTIDE SEQUENCE [LARGE SCALE GENOMIC DNA]</scope>
    <source>
        <strain evidence="1 2">MG62</strain>
    </source>
</reference>
<protein>
    <submittedName>
        <fullName evidence="1">Uncharacterized protein</fullName>
    </submittedName>
</protein>